<evidence type="ECO:0000256" key="1">
    <source>
        <dbReference type="SAM" id="SignalP"/>
    </source>
</evidence>
<dbReference type="PANTHER" id="PTHR45982:SF1">
    <property type="entry name" value="REGULATOR OF CHROMOSOME CONDENSATION"/>
    <property type="match status" value="1"/>
</dbReference>
<feature type="domain" description="Copper amine oxidase-like N-terminal" evidence="2">
    <location>
        <begin position="382"/>
        <end position="492"/>
    </location>
</feature>
<dbReference type="EMBL" id="BORW01000019">
    <property type="protein sequence ID" value="GIO68576.1"/>
    <property type="molecule type" value="Genomic_DNA"/>
</dbReference>
<dbReference type="Pfam" id="PF07833">
    <property type="entry name" value="Cu_amine_oxidN1"/>
    <property type="match status" value="1"/>
</dbReference>
<reference evidence="3 4" key="1">
    <citation type="submission" date="2021-03" db="EMBL/GenBank/DDBJ databases">
        <title>Antimicrobial resistance genes in bacteria isolated from Japanese honey, and their potential for conferring macrolide and lincosamide resistance in the American foulbrood pathogen Paenibacillus larvae.</title>
        <authorList>
            <person name="Okamoto M."/>
            <person name="Kumagai M."/>
            <person name="Kanamori H."/>
            <person name="Takamatsu D."/>
        </authorList>
    </citation>
    <scope>NUCLEOTIDE SEQUENCE [LARGE SCALE GENOMIC DNA]</scope>
    <source>
        <strain evidence="3 4">J21TS3</strain>
    </source>
</reference>
<evidence type="ECO:0000313" key="3">
    <source>
        <dbReference type="EMBL" id="GIO68576.1"/>
    </source>
</evidence>
<dbReference type="Gene3D" id="3.30.457.10">
    <property type="entry name" value="Copper amine oxidase-like, N-terminal domain"/>
    <property type="match status" value="1"/>
</dbReference>
<comment type="caution">
    <text evidence="3">The sequence shown here is derived from an EMBL/GenBank/DDBJ whole genome shotgun (WGS) entry which is preliminary data.</text>
</comment>
<proteinExistence type="predicted"/>
<dbReference type="Proteomes" id="UP000680638">
    <property type="component" value="Unassembled WGS sequence"/>
</dbReference>
<feature type="signal peptide" evidence="1">
    <location>
        <begin position="1"/>
        <end position="22"/>
    </location>
</feature>
<dbReference type="InterPro" id="IPR051553">
    <property type="entry name" value="Ran_GTPase-activating"/>
</dbReference>
<evidence type="ECO:0000313" key="4">
    <source>
        <dbReference type="Proteomes" id="UP000680638"/>
    </source>
</evidence>
<dbReference type="SUPFAM" id="SSF50985">
    <property type="entry name" value="RCC1/BLIP-II"/>
    <property type="match status" value="1"/>
</dbReference>
<sequence>MKKTITLLSLAIGLTVSAQASAAAANTNTASTIASYGTDSLVKTDGTFWIWGPQQPVPTQVPELSGVTSMLGNKMVEKQDHTVWLWETKVLSKAVTVKPVSGISNVAKIEGYGPMLAIDADGNVFSSVKTDEGWDLTHFEPVKGIDHVTDVESFYRSNDKTGEGRRVFLKSDGTVWTNSDSAQTFTPVKNLDNVVQLEDTIALKKDGTVWTWPKTLKGTGPLPGTLSATKIQSLSHIKSIWQNQKSSLAIDNQSRLWFWGATVTGYSDGPVYTDHAKPVLLTGVKNVKEAYIVENSIVAFTGDGKVYETSIQRNQVPSNVSFKLLASNVVSVKNGDRHIIMQKKDGTLWGWGVNKAAELGHGDYEFMHNTPVPVQKPISVSLNGENVPLGSGVITRNEQNFVPLRSVFEKMGAEVSYDEKSKTAKVTRNEAGKPAISIAVNVKTGSITLNNNPIRFDNKPFTVDGTVYLPLRLISEKLGATVNWLPNEERIAIRMN</sequence>
<dbReference type="InterPro" id="IPR036582">
    <property type="entry name" value="Mao_N_sf"/>
</dbReference>
<protein>
    <recommendedName>
        <fullName evidence="2">Copper amine oxidase-like N-terminal domain-containing protein</fullName>
    </recommendedName>
</protein>
<accession>A0ABQ4LZ70</accession>
<gene>
    <name evidence="3" type="ORF">J21TS3_33970</name>
</gene>
<name>A0ABQ4LZ70_9BACL</name>
<keyword evidence="1" id="KW-0732">Signal</keyword>
<evidence type="ECO:0000259" key="2">
    <source>
        <dbReference type="Pfam" id="PF07833"/>
    </source>
</evidence>
<keyword evidence="4" id="KW-1185">Reference proteome</keyword>
<dbReference type="InterPro" id="IPR009091">
    <property type="entry name" value="RCC1/BLIP-II"/>
</dbReference>
<feature type="chain" id="PRO_5046613676" description="Copper amine oxidase-like N-terminal domain-containing protein" evidence="1">
    <location>
        <begin position="23"/>
        <end position="496"/>
    </location>
</feature>
<dbReference type="PANTHER" id="PTHR45982">
    <property type="entry name" value="REGULATOR OF CHROMOSOME CONDENSATION"/>
    <property type="match status" value="1"/>
</dbReference>
<dbReference type="RefSeq" id="WP_212951061.1">
    <property type="nucleotide sequence ID" value="NZ_BORW01000019.1"/>
</dbReference>
<organism evidence="3 4">
    <name type="scientific">Paenibacillus cookii</name>
    <dbReference type="NCBI Taxonomy" id="157839"/>
    <lineage>
        <taxon>Bacteria</taxon>
        <taxon>Bacillati</taxon>
        <taxon>Bacillota</taxon>
        <taxon>Bacilli</taxon>
        <taxon>Bacillales</taxon>
        <taxon>Paenibacillaceae</taxon>
        <taxon>Paenibacillus</taxon>
    </lineage>
</organism>
<dbReference type="SUPFAM" id="SSF55383">
    <property type="entry name" value="Copper amine oxidase, domain N"/>
    <property type="match status" value="1"/>
</dbReference>
<dbReference type="Gene3D" id="2.130.10.30">
    <property type="entry name" value="Regulator of chromosome condensation 1/beta-lactamase-inhibitor protein II"/>
    <property type="match status" value="1"/>
</dbReference>
<dbReference type="InterPro" id="IPR012854">
    <property type="entry name" value="Cu_amine_oxidase-like_N"/>
</dbReference>